<evidence type="ECO:0000313" key="2">
    <source>
        <dbReference type="EMBL" id="MFC5169852.1"/>
    </source>
</evidence>
<proteinExistence type="predicted"/>
<reference evidence="3" key="1">
    <citation type="journal article" date="2019" name="Int. J. Syst. Evol. Microbiol.">
        <title>The Global Catalogue of Microorganisms (GCM) 10K type strain sequencing project: providing services to taxonomists for standard genome sequencing and annotation.</title>
        <authorList>
            <consortium name="The Broad Institute Genomics Platform"/>
            <consortium name="The Broad Institute Genome Sequencing Center for Infectious Disease"/>
            <person name="Wu L."/>
            <person name="Ma J."/>
        </authorList>
    </citation>
    <scope>NUCLEOTIDE SEQUENCE [LARGE SCALE GENOMIC DNA]</scope>
    <source>
        <strain evidence="3">CGMCC 4.1721</strain>
    </source>
</reference>
<comment type="caution">
    <text evidence="2">The sequence shown here is derived from an EMBL/GenBank/DDBJ whole genome shotgun (WGS) entry which is preliminary data.</text>
</comment>
<feature type="transmembrane region" description="Helical" evidence="1">
    <location>
        <begin position="49"/>
        <end position="70"/>
    </location>
</feature>
<feature type="transmembrane region" description="Helical" evidence="1">
    <location>
        <begin position="123"/>
        <end position="146"/>
    </location>
</feature>
<feature type="transmembrane region" description="Helical" evidence="1">
    <location>
        <begin position="158"/>
        <end position="178"/>
    </location>
</feature>
<name>A0ABW0AY69_9ACTN</name>
<dbReference type="Proteomes" id="UP001596208">
    <property type="component" value="Unassembled WGS sequence"/>
</dbReference>
<organism evidence="2 3">
    <name type="scientific">Streptomyces mutomycini</name>
    <dbReference type="NCBI Taxonomy" id="284036"/>
    <lineage>
        <taxon>Bacteria</taxon>
        <taxon>Bacillati</taxon>
        <taxon>Actinomycetota</taxon>
        <taxon>Actinomycetes</taxon>
        <taxon>Kitasatosporales</taxon>
        <taxon>Streptomycetaceae</taxon>
        <taxon>Streptomyces</taxon>
    </lineage>
</organism>
<keyword evidence="1" id="KW-1133">Transmembrane helix</keyword>
<dbReference type="RefSeq" id="WP_065849363.1">
    <property type="nucleotide sequence ID" value="NZ_JBHSKI010000001.1"/>
</dbReference>
<dbReference type="EMBL" id="JBHSKI010000001">
    <property type="protein sequence ID" value="MFC5169852.1"/>
    <property type="molecule type" value="Genomic_DNA"/>
</dbReference>
<evidence type="ECO:0000313" key="3">
    <source>
        <dbReference type="Proteomes" id="UP001596208"/>
    </source>
</evidence>
<feature type="transmembrane region" description="Helical" evidence="1">
    <location>
        <begin position="12"/>
        <end position="29"/>
    </location>
</feature>
<gene>
    <name evidence="2" type="ORF">ACFPRK_04430</name>
</gene>
<feature type="transmembrane region" description="Helical" evidence="1">
    <location>
        <begin position="224"/>
        <end position="244"/>
    </location>
</feature>
<protein>
    <submittedName>
        <fullName evidence="2">Magnesium transporter</fullName>
    </submittedName>
</protein>
<keyword evidence="1" id="KW-0472">Membrane</keyword>
<keyword evidence="1" id="KW-0812">Transmembrane</keyword>
<evidence type="ECO:0000256" key="1">
    <source>
        <dbReference type="SAM" id="Phobius"/>
    </source>
</evidence>
<sequence length="429" mass="45150">MRFFTALRTHAAVLALPVTGLFFAYVFFTTKGRISHFASLPWPAEAVSYAIHAPVPLAAAAAAGLAAVEATRLRALGVWEMGPARSALRVAVQPILVVVLTSATLIAGITAGTLLIVGVAPDVYVLHLFGMVLVLLTAHAAIGFLIGRRLHALYSAPLVSLAVFIGISYPLGTSSWWAHHVTGAVGLMAFGEAYSLPMTIAAVLPTVCLALALIVAIGPRRLRVGAVAVSLVIAGSGLLGAYGITREWTSFAPAANGLAPVSCEGGVPEVCMPAVGSGDLEGMQTALSGMTTKLRAKAIIAEIPTRITDITVSSTRRPDTAGKEWTLDLAAGSSDGVSWEDVAIAVVGMPCKNPDWNTLHYGTLWAARTMGVADDYLAWLTRESQSFRTGDSKEQLLAEMDRVSSLPLSEQQTWYVEQLRLSCEGGRTG</sequence>
<feature type="transmembrane region" description="Helical" evidence="1">
    <location>
        <begin position="91"/>
        <end position="117"/>
    </location>
</feature>
<feature type="transmembrane region" description="Helical" evidence="1">
    <location>
        <begin position="198"/>
        <end position="217"/>
    </location>
</feature>
<accession>A0ABW0AY69</accession>
<keyword evidence="3" id="KW-1185">Reference proteome</keyword>